<proteinExistence type="predicted"/>
<sequence length="62" mass="7265">MEKVSKPPPQPLTERDQTGILEEGQTVINKKFFLMSKDSDIEWNNLLLCLIYFIQRLVLRVS</sequence>
<keyword evidence="2" id="KW-1185">Reference proteome</keyword>
<feature type="non-terminal residue" evidence="1">
    <location>
        <position position="62"/>
    </location>
</feature>
<dbReference type="EMBL" id="JASAOG010000218">
    <property type="protein sequence ID" value="KAK0043394.1"/>
    <property type="molecule type" value="Genomic_DNA"/>
</dbReference>
<evidence type="ECO:0000313" key="1">
    <source>
        <dbReference type="EMBL" id="KAK0043394.1"/>
    </source>
</evidence>
<accession>A0AAD8AVU4</accession>
<comment type="caution">
    <text evidence="1">The sequence shown here is derived from an EMBL/GenBank/DDBJ whole genome shotgun (WGS) entry which is preliminary data.</text>
</comment>
<reference evidence="1" key="1">
    <citation type="journal article" date="2023" name="PLoS Negl. Trop. Dis.">
        <title>A genome sequence for Biomphalaria pfeifferi, the major vector snail for the human-infecting parasite Schistosoma mansoni.</title>
        <authorList>
            <person name="Bu L."/>
            <person name="Lu L."/>
            <person name="Laidemitt M.R."/>
            <person name="Zhang S.M."/>
            <person name="Mutuku M."/>
            <person name="Mkoji G."/>
            <person name="Steinauer M."/>
            <person name="Loker E.S."/>
        </authorList>
    </citation>
    <scope>NUCLEOTIDE SEQUENCE</scope>
    <source>
        <strain evidence="1">KasaAsao</strain>
    </source>
</reference>
<protein>
    <submittedName>
        <fullName evidence="1">Uncharacterized protein</fullName>
    </submittedName>
</protein>
<evidence type="ECO:0000313" key="2">
    <source>
        <dbReference type="Proteomes" id="UP001233172"/>
    </source>
</evidence>
<organism evidence="1 2">
    <name type="scientific">Biomphalaria pfeifferi</name>
    <name type="common">Bloodfluke planorb</name>
    <name type="synonym">Freshwater snail</name>
    <dbReference type="NCBI Taxonomy" id="112525"/>
    <lineage>
        <taxon>Eukaryota</taxon>
        <taxon>Metazoa</taxon>
        <taxon>Spiralia</taxon>
        <taxon>Lophotrochozoa</taxon>
        <taxon>Mollusca</taxon>
        <taxon>Gastropoda</taxon>
        <taxon>Heterobranchia</taxon>
        <taxon>Euthyneura</taxon>
        <taxon>Panpulmonata</taxon>
        <taxon>Hygrophila</taxon>
        <taxon>Lymnaeoidea</taxon>
        <taxon>Planorbidae</taxon>
        <taxon>Biomphalaria</taxon>
    </lineage>
</organism>
<reference evidence="1" key="2">
    <citation type="submission" date="2023-04" db="EMBL/GenBank/DDBJ databases">
        <authorList>
            <person name="Bu L."/>
            <person name="Lu L."/>
            <person name="Laidemitt M.R."/>
            <person name="Zhang S.M."/>
            <person name="Mutuku M."/>
            <person name="Mkoji G."/>
            <person name="Steinauer M."/>
            <person name="Loker E.S."/>
        </authorList>
    </citation>
    <scope>NUCLEOTIDE SEQUENCE</scope>
    <source>
        <strain evidence="1">KasaAsao</strain>
        <tissue evidence="1">Whole Snail</tissue>
    </source>
</reference>
<dbReference type="AlphaFoldDB" id="A0AAD8AVU4"/>
<gene>
    <name evidence="1" type="ORF">Bpfe_027213</name>
</gene>
<dbReference type="Proteomes" id="UP001233172">
    <property type="component" value="Unassembled WGS sequence"/>
</dbReference>
<name>A0AAD8AVU4_BIOPF</name>